<evidence type="ECO:0000313" key="3">
    <source>
        <dbReference type="Proteomes" id="UP000695022"/>
    </source>
</evidence>
<feature type="compositionally biased region" description="Acidic residues" evidence="1">
    <location>
        <begin position="158"/>
        <end position="168"/>
    </location>
</feature>
<dbReference type="Gene3D" id="3.30.70.330">
    <property type="match status" value="1"/>
</dbReference>
<dbReference type="SMART" id="SM00360">
    <property type="entry name" value="RRM"/>
    <property type="match status" value="2"/>
</dbReference>
<protein>
    <submittedName>
        <fullName evidence="4">Uncharacterized protein LOC106807034 isoform X1</fullName>
    </submittedName>
</protein>
<evidence type="ECO:0000313" key="4">
    <source>
        <dbReference type="RefSeq" id="XP_014664734.1"/>
    </source>
</evidence>
<feature type="region of interest" description="Disordered" evidence="1">
    <location>
        <begin position="367"/>
        <end position="398"/>
    </location>
</feature>
<dbReference type="RefSeq" id="XP_014664734.1">
    <property type="nucleotide sequence ID" value="XM_014809248.1"/>
</dbReference>
<dbReference type="Pfam" id="PF00076">
    <property type="entry name" value="RRM_1"/>
    <property type="match status" value="1"/>
</dbReference>
<dbReference type="InterPro" id="IPR000504">
    <property type="entry name" value="RRM_dom"/>
</dbReference>
<organism evidence="3 4">
    <name type="scientific">Priapulus caudatus</name>
    <name type="common">Priapulid worm</name>
    <dbReference type="NCBI Taxonomy" id="37621"/>
    <lineage>
        <taxon>Eukaryota</taxon>
        <taxon>Metazoa</taxon>
        <taxon>Ecdysozoa</taxon>
        <taxon>Scalidophora</taxon>
        <taxon>Priapulida</taxon>
        <taxon>Priapulimorpha</taxon>
        <taxon>Priapulimorphida</taxon>
        <taxon>Priapulidae</taxon>
        <taxon>Priapulus</taxon>
    </lineage>
</organism>
<name>A0ABM1DXR3_PRICU</name>
<feature type="compositionally biased region" description="Polar residues" evidence="1">
    <location>
        <begin position="181"/>
        <end position="200"/>
    </location>
</feature>
<dbReference type="PANTHER" id="PTHR22948:SF29">
    <property type="entry name" value="FI02030P-RELATED"/>
    <property type="match status" value="1"/>
</dbReference>
<dbReference type="Gene3D" id="2.40.50.90">
    <property type="match status" value="1"/>
</dbReference>
<feature type="compositionally biased region" description="Polar residues" evidence="1">
    <location>
        <begin position="208"/>
        <end position="218"/>
    </location>
</feature>
<reference evidence="4" key="1">
    <citation type="submission" date="2025-08" db="UniProtKB">
        <authorList>
            <consortium name="RefSeq"/>
        </authorList>
    </citation>
    <scope>IDENTIFICATION</scope>
</reference>
<dbReference type="SMART" id="SM00333">
    <property type="entry name" value="TUDOR"/>
    <property type="match status" value="1"/>
</dbReference>
<dbReference type="InterPro" id="IPR035437">
    <property type="entry name" value="SNase_OB-fold_sf"/>
</dbReference>
<dbReference type="Gene3D" id="2.30.30.140">
    <property type="match status" value="1"/>
</dbReference>
<dbReference type="InterPro" id="IPR035979">
    <property type="entry name" value="RBD_domain_sf"/>
</dbReference>
<dbReference type="PROSITE" id="PS50304">
    <property type="entry name" value="TUDOR"/>
    <property type="match status" value="1"/>
</dbReference>
<dbReference type="SUPFAM" id="SSF54928">
    <property type="entry name" value="RNA-binding domain, RBD"/>
    <property type="match status" value="2"/>
</dbReference>
<feature type="domain" description="Tudor" evidence="2">
    <location>
        <begin position="477"/>
        <end position="534"/>
    </location>
</feature>
<proteinExistence type="predicted"/>
<dbReference type="Proteomes" id="UP000695022">
    <property type="component" value="Unplaced"/>
</dbReference>
<dbReference type="InterPro" id="IPR012677">
    <property type="entry name" value="Nucleotide-bd_a/b_plait_sf"/>
</dbReference>
<gene>
    <name evidence="4" type="primary">LOC106807034</name>
</gene>
<dbReference type="InterPro" id="IPR050621">
    <property type="entry name" value="Tudor_domain_containing"/>
</dbReference>
<dbReference type="Pfam" id="PF00567">
    <property type="entry name" value="TUDOR"/>
    <property type="match status" value="1"/>
</dbReference>
<accession>A0ABM1DXR3</accession>
<dbReference type="PANTHER" id="PTHR22948">
    <property type="entry name" value="TUDOR DOMAIN CONTAINING PROTEIN"/>
    <property type="match status" value="1"/>
</dbReference>
<dbReference type="CDD" id="cd00590">
    <property type="entry name" value="RRM_SF"/>
    <property type="match status" value="2"/>
</dbReference>
<evidence type="ECO:0000259" key="2">
    <source>
        <dbReference type="PROSITE" id="PS50304"/>
    </source>
</evidence>
<keyword evidence="3" id="KW-1185">Reference proteome</keyword>
<feature type="region of interest" description="Disordered" evidence="1">
    <location>
        <begin position="83"/>
        <end position="228"/>
    </location>
</feature>
<dbReference type="SUPFAM" id="SSF63748">
    <property type="entry name" value="Tudor/PWWP/MBT"/>
    <property type="match status" value="1"/>
</dbReference>
<evidence type="ECO:0000256" key="1">
    <source>
        <dbReference type="SAM" id="MobiDB-lite"/>
    </source>
</evidence>
<sequence>MAKQKAHGTDMDVWYPNMKGLYTVCITCSTPITVDEIRSDFCTVGNIREINQIQSYVFVRYGTVAEAEAALNILGSNYIVSKGHERQQGQPNYRENRKDYKRPQTSPAIGKTKYTPTQELVSENAPRQVVTGLNGVDYESHDGTDSDGPPGLERIGSSDDELSEEEADNAGASGCNWDGVRNSTPARFTCSPDSTANHQSAAPPYVVPSTNLNTSETKSVGRRPGGTTDKRIVQHNAELNVSESPHTGPLWPQDSYSSEKQLLFCTNLSDSTSEDQLRHLFREYNPTSITINRPQQPGDMYFAVITFRDPTAKYLAKQAIDGVLISGHIIEVSDVLPTPRHHTNYAARGIDPDTLTGTVSKLQLRDSASFGDSHRHSRLSSGDWRHEPTSGGYQESTQTTVPHTMLDEFYYGMMKCYNMNYDPKIMKTLPYSFTVVITHVEDGCHFWGQIMHETTMGDISEILSLQRGLNMLHEKPLPKNVKFCAAPYMDAWFRAYPIRALPGDRTEVFYIDYGNTAVLPRSELISIPIHFIKQIRPLAVPFKLADVSENNNIVRHVMRDMMNTPGIRVELVRHAANETSHIIEVKAYSSLPGRRHMVINTSA</sequence>
<dbReference type="InterPro" id="IPR002999">
    <property type="entry name" value="Tudor"/>
</dbReference>
<dbReference type="GeneID" id="106807034"/>